<evidence type="ECO:0000313" key="3">
    <source>
        <dbReference type="Proteomes" id="UP001367676"/>
    </source>
</evidence>
<dbReference type="InterPro" id="IPR004119">
    <property type="entry name" value="EcKL"/>
</dbReference>
<reference evidence="2 3" key="1">
    <citation type="submission" date="2024-03" db="EMBL/GenBank/DDBJ databases">
        <title>Adaptation during the transition from Ophiocordyceps entomopathogen to insect associate is accompanied by gene loss and intensified selection.</title>
        <authorList>
            <person name="Ward C.M."/>
            <person name="Onetto C.A."/>
            <person name="Borneman A.R."/>
        </authorList>
    </citation>
    <scope>NUCLEOTIDE SEQUENCE [LARGE SCALE GENOMIC DNA]</scope>
    <source>
        <strain evidence="2">AWRI1</strain>
        <tissue evidence="2">Single Adult Female</tissue>
    </source>
</reference>
<feature type="domain" description="CHK kinase-like" evidence="1">
    <location>
        <begin position="224"/>
        <end position="409"/>
    </location>
</feature>
<dbReference type="Proteomes" id="UP001367676">
    <property type="component" value="Unassembled WGS sequence"/>
</dbReference>
<dbReference type="PANTHER" id="PTHR11012:SF30">
    <property type="entry name" value="PROTEIN KINASE-LIKE DOMAIN-CONTAINING"/>
    <property type="match status" value="1"/>
</dbReference>
<dbReference type="SMART" id="SM00587">
    <property type="entry name" value="CHK"/>
    <property type="match status" value="1"/>
</dbReference>
<dbReference type="SUPFAM" id="SSF56112">
    <property type="entry name" value="Protein kinase-like (PK-like)"/>
    <property type="match status" value="1"/>
</dbReference>
<dbReference type="EMBL" id="JBBCAQ010000037">
    <property type="protein sequence ID" value="KAK7574184.1"/>
    <property type="molecule type" value="Genomic_DNA"/>
</dbReference>
<dbReference type="PANTHER" id="PTHR11012">
    <property type="entry name" value="PROTEIN KINASE-LIKE DOMAIN-CONTAINING"/>
    <property type="match status" value="1"/>
</dbReference>
<comment type="caution">
    <text evidence="2">The sequence shown here is derived from an EMBL/GenBank/DDBJ whole genome shotgun (WGS) entry which is preliminary data.</text>
</comment>
<name>A0AAN9XYJ1_9HEMI</name>
<organism evidence="2 3">
    <name type="scientific">Parthenolecanium corni</name>
    <dbReference type="NCBI Taxonomy" id="536013"/>
    <lineage>
        <taxon>Eukaryota</taxon>
        <taxon>Metazoa</taxon>
        <taxon>Ecdysozoa</taxon>
        <taxon>Arthropoda</taxon>
        <taxon>Hexapoda</taxon>
        <taxon>Insecta</taxon>
        <taxon>Pterygota</taxon>
        <taxon>Neoptera</taxon>
        <taxon>Paraneoptera</taxon>
        <taxon>Hemiptera</taxon>
        <taxon>Sternorrhyncha</taxon>
        <taxon>Coccoidea</taxon>
        <taxon>Coccidae</taxon>
        <taxon>Parthenolecanium</taxon>
    </lineage>
</organism>
<evidence type="ECO:0000259" key="1">
    <source>
        <dbReference type="SMART" id="SM00587"/>
    </source>
</evidence>
<accession>A0AAN9XYJ1</accession>
<keyword evidence="3" id="KW-1185">Reference proteome</keyword>
<dbReference type="InterPro" id="IPR015897">
    <property type="entry name" value="CHK_kinase-like"/>
</dbReference>
<dbReference type="InterPro" id="IPR011009">
    <property type="entry name" value="Kinase-like_dom_sf"/>
</dbReference>
<gene>
    <name evidence="2" type="ORF">V9T40_011375</name>
</gene>
<dbReference type="Gene3D" id="3.90.1200.10">
    <property type="match status" value="1"/>
</dbReference>
<protein>
    <recommendedName>
        <fullName evidence="1">CHK kinase-like domain-containing protein</fullName>
    </recommendedName>
</protein>
<dbReference type="Pfam" id="PF02958">
    <property type="entry name" value="EcKL"/>
    <property type="match status" value="1"/>
</dbReference>
<evidence type="ECO:0000313" key="2">
    <source>
        <dbReference type="EMBL" id="KAK7574184.1"/>
    </source>
</evidence>
<sequence>MSEKRSYSTPRLLEQSVAPHRVHIIEHFRPEERHTHFGPQSLQVHEMTLRIEAGAGGLRDGIALNGSEDTVVKDVLIWKVTIKEASQRNGCNDFLGVSWKERKLSESEDLKAAVNQFIKNYEATYSVKITSCRVDDDVVKAGDNMLSGITRLNFDYKEHRKSKSGRAILKIPSLAALPYEQLRKTNMFDREVHFYETLLPRLYELGQCKPFAPKLYAVTEAKALVLEDLSVDRYTPGNRLDQLDLDQSRISLNMLATYHALGYKYLQTLSKDDSSWSLIGSVQPTLVGRPKTESFNKFLTMIKPHLTPALYDKMKGLEAETLANPKIKEPESMTVIIHGDYRTNNILFKYVDNEVREVKIIDWQLSKEANPALDLIYFFVTSVPIKTVESHDDELLNLYLETLNDKLGSLETGRSYSKQELDEDIKYYKSYFLKTICINWQEIMRAGKPGEETDKYISSAAKWLDYLERKEII</sequence>
<proteinExistence type="predicted"/>
<dbReference type="AlphaFoldDB" id="A0AAN9XYJ1"/>